<dbReference type="GO" id="GO:0005829">
    <property type="term" value="C:cytosol"/>
    <property type="evidence" value="ECO:0007669"/>
    <property type="project" value="TreeGrafter"/>
</dbReference>
<dbReference type="PANTHER" id="PTHR47894">
    <property type="entry name" value="HTH-TYPE TRANSCRIPTIONAL REGULATOR GADX"/>
    <property type="match status" value="1"/>
</dbReference>
<evidence type="ECO:0000256" key="2">
    <source>
        <dbReference type="ARBA" id="ARBA00023125"/>
    </source>
</evidence>
<dbReference type="RefSeq" id="WP_036818431.1">
    <property type="nucleotide sequence ID" value="NZ_JGVO01000146.1"/>
</dbReference>
<protein>
    <submittedName>
        <fullName evidence="5">AraC family transcriptional regulator</fullName>
    </submittedName>
</protein>
<dbReference type="GO" id="GO:0000976">
    <property type="term" value="F:transcription cis-regulatory region binding"/>
    <property type="evidence" value="ECO:0007669"/>
    <property type="project" value="TreeGrafter"/>
</dbReference>
<comment type="caution">
    <text evidence="5">The sequence shown here is derived from an EMBL/GenBank/DDBJ whole genome shotgun (WGS) entry which is preliminary data.</text>
</comment>
<accession>A0A2T3NN23</accession>
<dbReference type="PROSITE" id="PS01124">
    <property type="entry name" value="HTH_ARAC_FAMILY_2"/>
    <property type="match status" value="1"/>
</dbReference>
<dbReference type="EMBL" id="PYMA01000016">
    <property type="protein sequence ID" value="PSW16915.1"/>
    <property type="molecule type" value="Genomic_DNA"/>
</dbReference>
<feature type="domain" description="HTH araC/xylS-type" evidence="4">
    <location>
        <begin position="233"/>
        <end position="331"/>
    </location>
</feature>
<keyword evidence="6" id="KW-1185">Reference proteome</keyword>
<keyword evidence="2" id="KW-0238">DNA-binding</keyword>
<sequence length="338" mass="38245">MQQGQLVPLIKTVHASTFVSLLKHFEQDIYPLLETVGLPEDILSTKHEYIPETPIKHLLVLMAERADPEHYGQLLCTAIKEYFIPKILRHLDKPATIGDALEQLKTAVLHDSPATELSIQHFNGTPWICRHKEKKETSGFMWAEIFAVLYMVEFIRFAAKQPWLPNYIALQSEGASQLKAILKTDKTVFYTERSLAAIEVSNDIMSLPCHLPVSFDRAGEDQTQQPDAPSFIESIYLALAPYLSRQDMNIEQAAAILDTSTRTLQRRLAAEHTSFKNVKDNIMLATACRLMENPELSLTDISTELGYANIAHFSRAFKKLTGFPPKAYRKRFLNGTSV</sequence>
<dbReference type="OrthoDB" id="5582699at2"/>
<gene>
    <name evidence="5" type="ORF">C9I98_20440</name>
</gene>
<evidence type="ECO:0000259" key="4">
    <source>
        <dbReference type="PROSITE" id="PS01124"/>
    </source>
</evidence>
<reference evidence="5 6" key="1">
    <citation type="submission" date="2018-01" db="EMBL/GenBank/DDBJ databases">
        <title>Whole genome sequencing of Histamine producing bacteria.</title>
        <authorList>
            <person name="Butler K."/>
        </authorList>
    </citation>
    <scope>NUCLEOTIDE SEQUENCE [LARGE SCALE GENOMIC DNA]</scope>
    <source>
        <strain evidence="5 6">DSM 100436</strain>
    </source>
</reference>
<dbReference type="SMART" id="SM00342">
    <property type="entry name" value="HTH_ARAC"/>
    <property type="match status" value="1"/>
</dbReference>
<dbReference type="AlphaFoldDB" id="A0A2T3NN23"/>
<evidence type="ECO:0000313" key="6">
    <source>
        <dbReference type="Proteomes" id="UP000241771"/>
    </source>
</evidence>
<evidence type="ECO:0000256" key="1">
    <source>
        <dbReference type="ARBA" id="ARBA00023015"/>
    </source>
</evidence>
<dbReference type="Proteomes" id="UP000241771">
    <property type="component" value="Unassembled WGS sequence"/>
</dbReference>
<dbReference type="InterPro" id="IPR018060">
    <property type="entry name" value="HTH_AraC"/>
</dbReference>
<dbReference type="PRINTS" id="PR00032">
    <property type="entry name" value="HTHARAC"/>
</dbReference>
<dbReference type="Gene3D" id="1.10.10.60">
    <property type="entry name" value="Homeodomain-like"/>
    <property type="match status" value="1"/>
</dbReference>
<dbReference type="InterPro" id="IPR020449">
    <property type="entry name" value="Tscrpt_reg_AraC-type_HTH"/>
</dbReference>
<dbReference type="GO" id="GO:0003700">
    <property type="term" value="F:DNA-binding transcription factor activity"/>
    <property type="evidence" value="ECO:0007669"/>
    <property type="project" value="InterPro"/>
</dbReference>
<evidence type="ECO:0000313" key="5">
    <source>
        <dbReference type="EMBL" id="PSW16915.1"/>
    </source>
</evidence>
<evidence type="ECO:0000256" key="3">
    <source>
        <dbReference type="ARBA" id="ARBA00023163"/>
    </source>
</evidence>
<dbReference type="SUPFAM" id="SSF46689">
    <property type="entry name" value="Homeodomain-like"/>
    <property type="match status" value="1"/>
</dbReference>
<name>A0A2T3NN23_9GAMM</name>
<dbReference type="Pfam" id="PF12833">
    <property type="entry name" value="HTH_18"/>
    <property type="match status" value="1"/>
</dbReference>
<dbReference type="PANTHER" id="PTHR47894:SF1">
    <property type="entry name" value="HTH-TYPE TRANSCRIPTIONAL REGULATOR VQSM"/>
    <property type="match status" value="1"/>
</dbReference>
<proteinExistence type="predicted"/>
<dbReference type="InterPro" id="IPR009057">
    <property type="entry name" value="Homeodomain-like_sf"/>
</dbReference>
<keyword evidence="3" id="KW-0804">Transcription</keyword>
<keyword evidence="1" id="KW-0805">Transcription regulation</keyword>
<organism evidence="5 6">
    <name type="scientific">Photobacterium sanctipauli</name>
    <dbReference type="NCBI Taxonomy" id="1342794"/>
    <lineage>
        <taxon>Bacteria</taxon>
        <taxon>Pseudomonadati</taxon>
        <taxon>Pseudomonadota</taxon>
        <taxon>Gammaproteobacteria</taxon>
        <taxon>Vibrionales</taxon>
        <taxon>Vibrionaceae</taxon>
        <taxon>Photobacterium</taxon>
    </lineage>
</organism>